<dbReference type="Gene3D" id="1.25.40.10">
    <property type="entry name" value="Tetratricopeptide repeat domain"/>
    <property type="match status" value="1"/>
</dbReference>
<comment type="caution">
    <text evidence="5">The sequence shown here is derived from an EMBL/GenBank/DDBJ whole genome shotgun (WGS) entry which is preliminary data.</text>
</comment>
<dbReference type="SMART" id="SM00028">
    <property type="entry name" value="TPR"/>
    <property type="match status" value="6"/>
</dbReference>
<organism evidence="5 6">
    <name type="scientific">Ladona fulva</name>
    <name type="common">Scarce chaser dragonfly</name>
    <name type="synonym">Libellula fulva</name>
    <dbReference type="NCBI Taxonomy" id="123851"/>
    <lineage>
        <taxon>Eukaryota</taxon>
        <taxon>Metazoa</taxon>
        <taxon>Ecdysozoa</taxon>
        <taxon>Arthropoda</taxon>
        <taxon>Hexapoda</taxon>
        <taxon>Insecta</taxon>
        <taxon>Pterygota</taxon>
        <taxon>Palaeoptera</taxon>
        <taxon>Odonata</taxon>
        <taxon>Epiprocta</taxon>
        <taxon>Anisoptera</taxon>
        <taxon>Libelluloidea</taxon>
        <taxon>Libellulidae</taxon>
        <taxon>Ladona</taxon>
    </lineage>
</organism>
<dbReference type="PANTHER" id="PTHR46358">
    <property type="entry name" value="TONSOKU-LIKE PROTEIN"/>
    <property type="match status" value="1"/>
</dbReference>
<dbReference type="InterPro" id="IPR052311">
    <property type="entry name" value="MMS22L-TONSL_complex_comp"/>
</dbReference>
<proteinExistence type="predicted"/>
<evidence type="ECO:0000313" key="5">
    <source>
        <dbReference type="EMBL" id="KAG8224463.1"/>
    </source>
</evidence>
<keyword evidence="6" id="KW-1185">Reference proteome</keyword>
<dbReference type="PANTHER" id="PTHR46358:SF1">
    <property type="entry name" value="TONSOKU-LIKE PROTEIN"/>
    <property type="match status" value="1"/>
</dbReference>
<protein>
    <submittedName>
        <fullName evidence="5">Uncharacterized protein</fullName>
    </submittedName>
</protein>
<comment type="subcellular location">
    <subcellularLocation>
        <location evidence="1">Nucleus</location>
    </subcellularLocation>
</comment>
<keyword evidence="4" id="KW-0802">TPR repeat</keyword>
<dbReference type="GO" id="GO:0031297">
    <property type="term" value="P:replication fork processing"/>
    <property type="evidence" value="ECO:0007669"/>
    <property type="project" value="TreeGrafter"/>
</dbReference>
<evidence type="ECO:0000313" key="6">
    <source>
        <dbReference type="Proteomes" id="UP000792457"/>
    </source>
</evidence>
<dbReference type="SUPFAM" id="SSF48452">
    <property type="entry name" value="TPR-like"/>
    <property type="match status" value="2"/>
</dbReference>
<feature type="repeat" description="TPR" evidence="4">
    <location>
        <begin position="160"/>
        <end position="193"/>
    </location>
</feature>
<keyword evidence="3" id="KW-0539">Nucleus</keyword>
<name>A0A8K0NWP4_LADFU</name>
<dbReference type="AlphaFoldDB" id="A0A8K0NWP4"/>
<dbReference type="Pfam" id="PF13424">
    <property type="entry name" value="TPR_12"/>
    <property type="match status" value="1"/>
</dbReference>
<reference evidence="5" key="2">
    <citation type="submission" date="2017-10" db="EMBL/GenBank/DDBJ databases">
        <title>Ladona fulva Genome sequencing and assembly.</title>
        <authorList>
            <person name="Murali S."/>
            <person name="Richards S."/>
            <person name="Bandaranaike D."/>
            <person name="Bellair M."/>
            <person name="Blankenburg K."/>
            <person name="Chao H."/>
            <person name="Dinh H."/>
            <person name="Doddapaneni H."/>
            <person name="Dugan-Rocha S."/>
            <person name="Elkadiri S."/>
            <person name="Gnanaolivu R."/>
            <person name="Hernandez B."/>
            <person name="Skinner E."/>
            <person name="Javaid M."/>
            <person name="Lee S."/>
            <person name="Li M."/>
            <person name="Ming W."/>
            <person name="Munidasa M."/>
            <person name="Muniz J."/>
            <person name="Nguyen L."/>
            <person name="Hughes D."/>
            <person name="Osuji N."/>
            <person name="Pu L.-L."/>
            <person name="Puazo M."/>
            <person name="Qu C."/>
            <person name="Quiroz J."/>
            <person name="Raj R."/>
            <person name="Weissenberger G."/>
            <person name="Xin Y."/>
            <person name="Zou X."/>
            <person name="Han Y."/>
            <person name="Worley K."/>
            <person name="Muzny D."/>
            <person name="Gibbs R."/>
        </authorList>
    </citation>
    <scope>NUCLEOTIDE SEQUENCE</scope>
    <source>
        <strain evidence="5">Sampled in the wild</strain>
    </source>
</reference>
<sequence length="358" mass="41015">MTRKFIKKKQKARDDGNLEQWAHYCRELGELYRNSGKYQDALFQYKEEERVNGSLGNPVAVAISNRMIGEIYCDLGEYEEALKYQKKHLDIAKMENVDIEVQRALANIGRTYFCKAESLTSRQPEYNSSLACAKNAYLKSLKVCENLKGIGLLVQMEMKTRLLMNLGLVLECQDDMSKAVDYIEQAIQIAKKHELWEDLCRCYSAIGMLYQRSGNHTRALRSLNLALEVAERLDSRVKTSCEILLSKAEVLFLIADFGGARQALLKAYKLKTPNVRDRATIEKNLRIEKAGEEGQKLCPIYVSLSQTYKDDGQYDLALEYAKKELKLWLDVPQELSILENFVAPFSLIFSSNQYLIPI</sequence>
<dbReference type="InterPro" id="IPR011990">
    <property type="entry name" value="TPR-like_helical_dom_sf"/>
</dbReference>
<reference evidence="5" key="1">
    <citation type="submission" date="2013-04" db="EMBL/GenBank/DDBJ databases">
        <authorList>
            <person name="Qu J."/>
            <person name="Murali S.C."/>
            <person name="Bandaranaike D."/>
            <person name="Bellair M."/>
            <person name="Blankenburg K."/>
            <person name="Chao H."/>
            <person name="Dinh H."/>
            <person name="Doddapaneni H."/>
            <person name="Downs B."/>
            <person name="Dugan-Rocha S."/>
            <person name="Elkadiri S."/>
            <person name="Gnanaolivu R.D."/>
            <person name="Hernandez B."/>
            <person name="Javaid M."/>
            <person name="Jayaseelan J.C."/>
            <person name="Lee S."/>
            <person name="Li M."/>
            <person name="Ming W."/>
            <person name="Munidasa M."/>
            <person name="Muniz J."/>
            <person name="Nguyen L."/>
            <person name="Ongeri F."/>
            <person name="Osuji N."/>
            <person name="Pu L.-L."/>
            <person name="Puazo M."/>
            <person name="Qu C."/>
            <person name="Quiroz J."/>
            <person name="Raj R."/>
            <person name="Weissenberger G."/>
            <person name="Xin Y."/>
            <person name="Zou X."/>
            <person name="Han Y."/>
            <person name="Richards S."/>
            <person name="Worley K."/>
            <person name="Muzny D."/>
            <person name="Gibbs R."/>
        </authorList>
    </citation>
    <scope>NUCLEOTIDE SEQUENCE</scope>
    <source>
        <strain evidence="5">Sampled in the wild</strain>
    </source>
</reference>
<dbReference type="GO" id="GO:0000724">
    <property type="term" value="P:double-strand break repair via homologous recombination"/>
    <property type="evidence" value="ECO:0007669"/>
    <property type="project" value="TreeGrafter"/>
</dbReference>
<keyword evidence="2" id="KW-0677">Repeat</keyword>
<dbReference type="InterPro" id="IPR019734">
    <property type="entry name" value="TPR_rpt"/>
</dbReference>
<evidence type="ECO:0000256" key="4">
    <source>
        <dbReference type="PROSITE-ProRule" id="PRU00339"/>
    </source>
</evidence>
<evidence type="ECO:0000256" key="2">
    <source>
        <dbReference type="ARBA" id="ARBA00022737"/>
    </source>
</evidence>
<evidence type="ECO:0000256" key="1">
    <source>
        <dbReference type="ARBA" id="ARBA00004123"/>
    </source>
</evidence>
<dbReference type="Pfam" id="PF13181">
    <property type="entry name" value="TPR_8"/>
    <property type="match status" value="1"/>
</dbReference>
<dbReference type="EMBL" id="KZ308197">
    <property type="protein sequence ID" value="KAG8224463.1"/>
    <property type="molecule type" value="Genomic_DNA"/>
</dbReference>
<dbReference type="OrthoDB" id="273147at2759"/>
<gene>
    <name evidence="5" type="ORF">J437_LFUL003186</name>
</gene>
<dbReference type="PROSITE" id="PS50005">
    <property type="entry name" value="TPR"/>
    <property type="match status" value="1"/>
</dbReference>
<dbReference type="Proteomes" id="UP000792457">
    <property type="component" value="Unassembled WGS sequence"/>
</dbReference>
<dbReference type="Pfam" id="PF13176">
    <property type="entry name" value="TPR_7"/>
    <property type="match status" value="1"/>
</dbReference>
<dbReference type="GO" id="GO:0043596">
    <property type="term" value="C:nuclear replication fork"/>
    <property type="evidence" value="ECO:0007669"/>
    <property type="project" value="TreeGrafter"/>
</dbReference>
<accession>A0A8K0NWP4</accession>
<evidence type="ECO:0000256" key="3">
    <source>
        <dbReference type="ARBA" id="ARBA00023242"/>
    </source>
</evidence>